<reference evidence="9 10" key="1">
    <citation type="journal article" date="2019" name="Int. J. Syst. Evol. Microbiol.">
        <title>The Global Catalogue of Microorganisms (GCM) 10K type strain sequencing project: providing services to taxonomists for standard genome sequencing and annotation.</title>
        <authorList>
            <consortium name="The Broad Institute Genomics Platform"/>
            <consortium name="The Broad Institute Genome Sequencing Center for Infectious Disease"/>
            <person name="Wu L."/>
            <person name="Ma J."/>
        </authorList>
    </citation>
    <scope>NUCLEOTIDE SEQUENCE [LARGE SCALE GENOMIC DNA]</scope>
    <source>
        <strain evidence="9 10">JCM 14283</strain>
    </source>
</reference>
<dbReference type="Pfam" id="PF09335">
    <property type="entry name" value="VTT_dom"/>
    <property type="match status" value="1"/>
</dbReference>
<evidence type="ECO:0000313" key="10">
    <source>
        <dbReference type="Proteomes" id="UP001501285"/>
    </source>
</evidence>
<dbReference type="Proteomes" id="UP001501285">
    <property type="component" value="Unassembled WGS sequence"/>
</dbReference>
<feature type="transmembrane region" description="Helical" evidence="7">
    <location>
        <begin position="124"/>
        <end position="148"/>
    </location>
</feature>
<comment type="caution">
    <text evidence="9">The sequence shown here is derived from an EMBL/GenBank/DDBJ whole genome shotgun (WGS) entry which is preliminary data.</text>
</comment>
<dbReference type="RefSeq" id="WP_425579963.1">
    <property type="nucleotide sequence ID" value="NZ_BAAANB010000006.1"/>
</dbReference>
<dbReference type="InterPro" id="IPR015414">
    <property type="entry name" value="TMEM64"/>
</dbReference>
<keyword evidence="10" id="KW-1185">Reference proteome</keyword>
<evidence type="ECO:0000256" key="4">
    <source>
        <dbReference type="ARBA" id="ARBA00022692"/>
    </source>
</evidence>
<keyword evidence="5 7" id="KW-1133">Transmembrane helix</keyword>
<organism evidence="9 10">
    <name type="scientific">Terrabacter terrae</name>
    <dbReference type="NCBI Taxonomy" id="318434"/>
    <lineage>
        <taxon>Bacteria</taxon>
        <taxon>Bacillati</taxon>
        <taxon>Actinomycetota</taxon>
        <taxon>Actinomycetes</taxon>
        <taxon>Micrococcales</taxon>
        <taxon>Intrasporangiaceae</taxon>
        <taxon>Terrabacter</taxon>
    </lineage>
</organism>
<gene>
    <name evidence="9" type="ORF">GCM10009740_15900</name>
</gene>
<feature type="transmembrane region" description="Helical" evidence="7">
    <location>
        <begin position="246"/>
        <end position="266"/>
    </location>
</feature>
<evidence type="ECO:0000256" key="3">
    <source>
        <dbReference type="ARBA" id="ARBA00022475"/>
    </source>
</evidence>
<evidence type="ECO:0000259" key="8">
    <source>
        <dbReference type="Pfam" id="PF09335"/>
    </source>
</evidence>
<keyword evidence="6 7" id="KW-0472">Membrane</keyword>
<dbReference type="PANTHER" id="PTHR12677">
    <property type="entry name" value="GOLGI APPARATUS MEMBRANE PROTEIN TVP38-RELATED"/>
    <property type="match status" value="1"/>
</dbReference>
<dbReference type="InterPro" id="IPR032816">
    <property type="entry name" value="VTT_dom"/>
</dbReference>
<evidence type="ECO:0000256" key="1">
    <source>
        <dbReference type="ARBA" id="ARBA00004651"/>
    </source>
</evidence>
<name>A0ABN2U3E7_9MICO</name>
<feature type="transmembrane region" description="Helical" evidence="7">
    <location>
        <begin position="32"/>
        <end position="51"/>
    </location>
</feature>
<evidence type="ECO:0000256" key="5">
    <source>
        <dbReference type="ARBA" id="ARBA00022989"/>
    </source>
</evidence>
<evidence type="ECO:0000256" key="7">
    <source>
        <dbReference type="RuleBase" id="RU366058"/>
    </source>
</evidence>
<protein>
    <recommendedName>
        <fullName evidence="7">TVP38/TMEM64 family membrane protein</fullName>
    </recommendedName>
</protein>
<comment type="subcellular location">
    <subcellularLocation>
        <location evidence="1 7">Cell membrane</location>
        <topology evidence="1 7">Multi-pass membrane protein</topology>
    </subcellularLocation>
</comment>
<evidence type="ECO:0000313" key="9">
    <source>
        <dbReference type="EMBL" id="GAA2027026.1"/>
    </source>
</evidence>
<feature type="transmembrane region" description="Helical" evidence="7">
    <location>
        <begin position="278"/>
        <end position="297"/>
    </location>
</feature>
<evidence type="ECO:0000256" key="2">
    <source>
        <dbReference type="ARBA" id="ARBA00008640"/>
    </source>
</evidence>
<comment type="similarity">
    <text evidence="2 7">Belongs to the TVP38/TMEM64 family.</text>
</comment>
<feature type="domain" description="VTT" evidence="8">
    <location>
        <begin position="209"/>
        <end position="268"/>
    </location>
</feature>
<dbReference type="EMBL" id="BAAANB010000006">
    <property type="protein sequence ID" value="GAA2027026.1"/>
    <property type="molecule type" value="Genomic_DNA"/>
</dbReference>
<proteinExistence type="inferred from homology"/>
<keyword evidence="3 7" id="KW-1003">Cell membrane</keyword>
<evidence type="ECO:0000256" key="6">
    <source>
        <dbReference type="ARBA" id="ARBA00023136"/>
    </source>
</evidence>
<feature type="transmembrane region" description="Helical" evidence="7">
    <location>
        <begin position="92"/>
        <end position="112"/>
    </location>
</feature>
<dbReference type="PANTHER" id="PTHR12677:SF59">
    <property type="entry name" value="GOLGI APPARATUS MEMBRANE PROTEIN TVP38-RELATED"/>
    <property type="match status" value="1"/>
</dbReference>
<accession>A0ABN2U3E7</accession>
<keyword evidence="4 7" id="KW-0812">Transmembrane</keyword>
<sequence>MNVYQWFRHRDGSRPSPLTPSQPGGASVPGPIAGTATVLVVLVALAALIVLTMPATNSSVNTDRTTWWSTVWAGVSSLVEPRWLPPLLARSGWLAPVVFVAVFVPVTLLGLPRTVLTLTAGWVFGVWAGALLAWGAGVLAACVGYELARAAASRRGRAGGNLGAAGALDGLPNLPTAASSGWGGARPAGMGTGWRASGRLAALAQRMECESTSRSSLLGVLSARLVPVLPFALVNYGCGALRVPRWLFVLGSALGLLPGAWAYAVVGAGLSTQGRPQVATAMAAAVVGVVALGAAIVKRRRRKVCPAA</sequence>